<dbReference type="Pfam" id="PF06078">
    <property type="entry name" value="DUF937"/>
    <property type="match status" value="1"/>
</dbReference>
<name>A0A5C5U2F8_9GAMM</name>
<dbReference type="AlphaFoldDB" id="A0A5C5U2F8"/>
<dbReference type="OrthoDB" id="8812842at2"/>
<dbReference type="EMBL" id="VOHK01000004">
    <property type="protein sequence ID" value="TWT19958.1"/>
    <property type="molecule type" value="Genomic_DNA"/>
</dbReference>
<gene>
    <name evidence="1" type="ORF">FQY83_09335</name>
</gene>
<evidence type="ECO:0000313" key="1">
    <source>
        <dbReference type="EMBL" id="TWT19958.1"/>
    </source>
</evidence>
<accession>A0A5C5U2F8</accession>
<dbReference type="PROSITE" id="PS00018">
    <property type="entry name" value="EF_HAND_1"/>
    <property type="match status" value="1"/>
</dbReference>
<dbReference type="InterPro" id="IPR009282">
    <property type="entry name" value="DUF937"/>
</dbReference>
<organism evidence="1 2">
    <name type="scientific">Luteimonas marina</name>
    <dbReference type="NCBI Taxonomy" id="488485"/>
    <lineage>
        <taxon>Bacteria</taxon>
        <taxon>Pseudomonadati</taxon>
        <taxon>Pseudomonadota</taxon>
        <taxon>Gammaproteobacteria</taxon>
        <taxon>Lysobacterales</taxon>
        <taxon>Lysobacteraceae</taxon>
        <taxon>Luteimonas</taxon>
    </lineage>
</organism>
<evidence type="ECO:0000313" key="2">
    <source>
        <dbReference type="Proteomes" id="UP000319980"/>
    </source>
</evidence>
<dbReference type="Proteomes" id="UP000319980">
    <property type="component" value="Unassembled WGS sequence"/>
</dbReference>
<reference evidence="1 2" key="1">
    <citation type="journal article" date="2008" name="Int. J. Syst. Evol. Microbiol.">
        <title>Luteimonas marina sp. nov., isolated from seawater.</title>
        <authorList>
            <person name="Baik K.S."/>
            <person name="Park S.C."/>
            <person name="Kim M.S."/>
            <person name="Kim E.M."/>
            <person name="Park C."/>
            <person name="Chun J."/>
            <person name="Seong C.N."/>
        </authorList>
    </citation>
    <scope>NUCLEOTIDE SEQUENCE [LARGE SCALE GENOMIC DNA]</scope>
    <source>
        <strain evidence="1 2">FR1330</strain>
    </source>
</reference>
<comment type="caution">
    <text evidence="1">The sequence shown here is derived from an EMBL/GenBank/DDBJ whole genome shotgun (WGS) entry which is preliminary data.</text>
</comment>
<dbReference type="InterPro" id="IPR018247">
    <property type="entry name" value="EF_Hand_1_Ca_BS"/>
</dbReference>
<protein>
    <submittedName>
        <fullName evidence="1">DUF937 domain-containing protein</fullName>
    </submittedName>
</protein>
<sequence length="214" mass="21066">MASSLTDQLFEQLSGAPLQQISSQLGVGQAQAAGAVSAALPLLLGALGRNASQPQGAQALFGALQNDFAGADLGNILGAVLGGGGGASSRQTNGAGILGHVFGGQQPRAEASLGQATGLGSDKAGQLMKILAPIVLAFLAKQMFQNKGAGAPAQQQDPTAQLLGSILGREQQQVRQQGGIGGGLLGAVLDQDGDGQLGLGDILKIGGGLLGGKR</sequence>
<dbReference type="RefSeq" id="WP_146387333.1">
    <property type="nucleotide sequence ID" value="NZ_VOHK01000004.1"/>
</dbReference>
<proteinExistence type="predicted"/>
<keyword evidence="2" id="KW-1185">Reference proteome</keyword>